<name>A0A6L9QB08_9ACTN</name>
<accession>A0A6L9QB08</accession>
<evidence type="ECO:0000313" key="1">
    <source>
        <dbReference type="EMBL" id="NEA22660.1"/>
    </source>
</evidence>
<dbReference type="EMBL" id="JAAGLI010000213">
    <property type="protein sequence ID" value="NEA22660.1"/>
    <property type="molecule type" value="Genomic_DNA"/>
</dbReference>
<dbReference type="Proteomes" id="UP000475532">
    <property type="component" value="Unassembled WGS sequence"/>
</dbReference>
<sequence length="64" mass="7491">MQICKSCGGEKNPRHYLCPGCWRQLPAVTQRRLYRKDRAAFRRLADLHEQLRNNVPLAEIEVSP</sequence>
<gene>
    <name evidence="1" type="ORF">G3I70_09160</name>
</gene>
<comment type="caution">
    <text evidence="1">The sequence shown here is derived from an EMBL/GenBank/DDBJ whole genome shotgun (WGS) entry which is preliminary data.</text>
</comment>
<protein>
    <submittedName>
        <fullName evidence="1">Uncharacterized protein</fullName>
    </submittedName>
</protein>
<dbReference type="AlphaFoldDB" id="A0A6L9QB08"/>
<organism evidence="1 2">
    <name type="scientific">Actinomadura bangladeshensis</name>
    <dbReference type="NCBI Taxonomy" id="453573"/>
    <lineage>
        <taxon>Bacteria</taxon>
        <taxon>Bacillati</taxon>
        <taxon>Actinomycetota</taxon>
        <taxon>Actinomycetes</taxon>
        <taxon>Streptosporangiales</taxon>
        <taxon>Thermomonosporaceae</taxon>
        <taxon>Actinomadura</taxon>
    </lineage>
</organism>
<evidence type="ECO:0000313" key="2">
    <source>
        <dbReference type="Proteomes" id="UP000475532"/>
    </source>
</evidence>
<reference evidence="1 2" key="1">
    <citation type="submission" date="2020-01" db="EMBL/GenBank/DDBJ databases">
        <title>Insect and environment-associated Actinomycetes.</title>
        <authorList>
            <person name="Currrie C."/>
            <person name="Chevrette M."/>
            <person name="Carlson C."/>
            <person name="Stubbendieck R."/>
            <person name="Wendt-Pienkowski E."/>
        </authorList>
    </citation>
    <scope>NUCLEOTIDE SEQUENCE [LARGE SCALE GENOMIC DNA]</scope>
    <source>
        <strain evidence="1 2">SID10258</strain>
    </source>
</reference>
<proteinExistence type="predicted"/>